<feature type="region of interest" description="Disordered" evidence="1">
    <location>
        <begin position="395"/>
        <end position="462"/>
    </location>
</feature>
<feature type="region of interest" description="Disordered" evidence="1">
    <location>
        <begin position="341"/>
        <end position="364"/>
    </location>
</feature>
<dbReference type="Proteomes" id="UP001301958">
    <property type="component" value="Unassembled WGS sequence"/>
</dbReference>
<keyword evidence="2" id="KW-1133">Transmembrane helix</keyword>
<dbReference type="EMBL" id="MU865324">
    <property type="protein sequence ID" value="KAK4228018.1"/>
    <property type="molecule type" value="Genomic_DNA"/>
</dbReference>
<feature type="transmembrane region" description="Helical" evidence="2">
    <location>
        <begin position="217"/>
        <end position="241"/>
    </location>
</feature>
<keyword evidence="3" id="KW-0732">Signal</keyword>
<proteinExistence type="predicted"/>
<evidence type="ECO:0000313" key="5">
    <source>
        <dbReference type="Proteomes" id="UP001301958"/>
    </source>
</evidence>
<feature type="signal peptide" evidence="3">
    <location>
        <begin position="1"/>
        <end position="23"/>
    </location>
</feature>
<gene>
    <name evidence="4" type="ORF">QBC38DRAFT_171373</name>
</gene>
<evidence type="ECO:0000313" key="4">
    <source>
        <dbReference type="EMBL" id="KAK4228018.1"/>
    </source>
</evidence>
<feature type="region of interest" description="Disordered" evidence="1">
    <location>
        <begin position="115"/>
        <end position="153"/>
    </location>
</feature>
<reference evidence="4" key="2">
    <citation type="submission" date="2023-05" db="EMBL/GenBank/DDBJ databases">
        <authorList>
            <consortium name="Lawrence Berkeley National Laboratory"/>
            <person name="Steindorff A."/>
            <person name="Hensen N."/>
            <person name="Bonometti L."/>
            <person name="Westerberg I."/>
            <person name="Brannstrom I.O."/>
            <person name="Guillou S."/>
            <person name="Cros-Aarteil S."/>
            <person name="Calhoun S."/>
            <person name="Haridas S."/>
            <person name="Kuo A."/>
            <person name="Mondo S."/>
            <person name="Pangilinan J."/>
            <person name="Riley R."/>
            <person name="Labutti K."/>
            <person name="Andreopoulos B."/>
            <person name="Lipzen A."/>
            <person name="Chen C."/>
            <person name="Yanf M."/>
            <person name="Daum C."/>
            <person name="Ng V."/>
            <person name="Clum A."/>
            <person name="Ohm R."/>
            <person name="Martin F."/>
            <person name="Silar P."/>
            <person name="Natvig D."/>
            <person name="Lalanne C."/>
            <person name="Gautier V."/>
            <person name="Ament-Velasquez S.L."/>
            <person name="Kruys A."/>
            <person name="Hutchinson M.I."/>
            <person name="Powell A.J."/>
            <person name="Barry K."/>
            <person name="Miller A.N."/>
            <person name="Grigoriev I.V."/>
            <person name="Debuchy R."/>
            <person name="Gladieux P."/>
            <person name="Thoren M.H."/>
            <person name="Johannesson H."/>
        </authorList>
    </citation>
    <scope>NUCLEOTIDE SEQUENCE</scope>
    <source>
        <strain evidence="4">CBS 990.96</strain>
    </source>
</reference>
<feature type="compositionally biased region" description="Basic and acidic residues" evidence="1">
    <location>
        <begin position="129"/>
        <end position="140"/>
    </location>
</feature>
<feature type="chain" id="PRO_5042832204" evidence="3">
    <location>
        <begin position="24"/>
        <end position="480"/>
    </location>
</feature>
<name>A0AAN7GZX4_9PEZI</name>
<keyword evidence="5" id="KW-1185">Reference proteome</keyword>
<reference evidence="4" key="1">
    <citation type="journal article" date="2023" name="Mol. Phylogenet. Evol.">
        <title>Genome-scale phylogeny and comparative genomics of the fungal order Sordariales.</title>
        <authorList>
            <person name="Hensen N."/>
            <person name="Bonometti L."/>
            <person name="Westerberg I."/>
            <person name="Brannstrom I.O."/>
            <person name="Guillou S."/>
            <person name="Cros-Aarteil S."/>
            <person name="Calhoun S."/>
            <person name="Haridas S."/>
            <person name="Kuo A."/>
            <person name="Mondo S."/>
            <person name="Pangilinan J."/>
            <person name="Riley R."/>
            <person name="LaButti K."/>
            <person name="Andreopoulos B."/>
            <person name="Lipzen A."/>
            <person name="Chen C."/>
            <person name="Yan M."/>
            <person name="Daum C."/>
            <person name="Ng V."/>
            <person name="Clum A."/>
            <person name="Steindorff A."/>
            <person name="Ohm R.A."/>
            <person name="Martin F."/>
            <person name="Silar P."/>
            <person name="Natvig D.O."/>
            <person name="Lalanne C."/>
            <person name="Gautier V."/>
            <person name="Ament-Velasquez S.L."/>
            <person name="Kruys A."/>
            <person name="Hutchinson M.I."/>
            <person name="Powell A.J."/>
            <person name="Barry K."/>
            <person name="Miller A.N."/>
            <person name="Grigoriev I.V."/>
            <person name="Debuchy R."/>
            <person name="Gladieux P."/>
            <person name="Hiltunen Thoren M."/>
            <person name="Johannesson H."/>
        </authorList>
    </citation>
    <scope>NUCLEOTIDE SEQUENCE</scope>
    <source>
        <strain evidence="4">CBS 990.96</strain>
    </source>
</reference>
<keyword evidence="2" id="KW-0812">Transmembrane</keyword>
<comment type="caution">
    <text evidence="4">The sequence shown here is derived from an EMBL/GenBank/DDBJ whole genome shotgun (WGS) entry which is preliminary data.</text>
</comment>
<protein>
    <submittedName>
        <fullName evidence="4">Uncharacterized protein</fullName>
    </submittedName>
</protein>
<sequence>MVKLKQTSMLLLSLFLSSSCAWASPSPSPAAHPNPPQPTITEYVHIIARQDPNPQIQQLSSQLSTLSQSSRAVSQASQELSQSSLQLSIQSQQLSNRLSQTELQLASARAQINAVEQGSRGVSQQAAEASRRVDETRRSAEQAMRQMSESMTRMMSERERQMSESASRERASLSSVLASVVRVQVTGTGMVGVRESATGRVEEEEGDKDKDNSVQTALGIVGGVIGGILLGVAGGWGVWWLRRRRRGDGEGSKKSGGITIGFPELKSTSNRAYASVGLGGKEKGVRDSGSSFYSTDYEKGGMGMGMFGDIKMPVSPVKAALDAPDLRALKMMDEMNRTKTLSRKSVGGGPGMKQVKEDGEKQPSMPGLAMSYYGEEKQQQTPIATAMVTIPAKGIGSNSNSSKDGGKFQLGNPPPPRGVGGGKFTLFPKTSEGDFSNPLGTASTVGSGKRSSSGLPSLDTWLRNGVGTVSPFGVVKKGTP</sequence>
<dbReference type="AlphaFoldDB" id="A0AAN7GZX4"/>
<dbReference type="SUPFAM" id="SSF56954">
    <property type="entry name" value="Outer membrane efflux proteins (OEP)"/>
    <property type="match status" value="1"/>
</dbReference>
<organism evidence="4 5">
    <name type="scientific">Podospora fimiseda</name>
    <dbReference type="NCBI Taxonomy" id="252190"/>
    <lineage>
        <taxon>Eukaryota</taxon>
        <taxon>Fungi</taxon>
        <taxon>Dikarya</taxon>
        <taxon>Ascomycota</taxon>
        <taxon>Pezizomycotina</taxon>
        <taxon>Sordariomycetes</taxon>
        <taxon>Sordariomycetidae</taxon>
        <taxon>Sordariales</taxon>
        <taxon>Podosporaceae</taxon>
        <taxon>Podospora</taxon>
    </lineage>
</organism>
<evidence type="ECO:0000256" key="2">
    <source>
        <dbReference type="SAM" id="Phobius"/>
    </source>
</evidence>
<feature type="compositionally biased region" description="Polar residues" evidence="1">
    <location>
        <begin position="438"/>
        <end position="455"/>
    </location>
</feature>
<dbReference type="PROSITE" id="PS51257">
    <property type="entry name" value="PROKAR_LIPOPROTEIN"/>
    <property type="match status" value="1"/>
</dbReference>
<evidence type="ECO:0000256" key="1">
    <source>
        <dbReference type="SAM" id="MobiDB-lite"/>
    </source>
</evidence>
<keyword evidence="2" id="KW-0472">Membrane</keyword>
<accession>A0AAN7GZX4</accession>
<evidence type="ECO:0000256" key="3">
    <source>
        <dbReference type="SAM" id="SignalP"/>
    </source>
</evidence>
<feature type="compositionally biased region" description="Polar residues" evidence="1">
    <location>
        <begin position="115"/>
        <end position="127"/>
    </location>
</feature>